<evidence type="ECO:0000256" key="8">
    <source>
        <dbReference type="ARBA" id="ARBA00023054"/>
    </source>
</evidence>
<keyword evidence="5" id="KW-0479">Metal-binding</keyword>
<feature type="compositionally biased region" description="Polar residues" evidence="11">
    <location>
        <begin position="726"/>
        <end position="749"/>
    </location>
</feature>
<feature type="compositionally biased region" description="Polar residues" evidence="11">
    <location>
        <begin position="686"/>
        <end position="696"/>
    </location>
</feature>
<evidence type="ECO:0000256" key="4">
    <source>
        <dbReference type="ARBA" id="ARBA00022490"/>
    </source>
</evidence>
<keyword evidence="9" id="KW-0539">Nucleus</keyword>
<dbReference type="InterPro" id="IPR011993">
    <property type="entry name" value="PH-like_dom_sf"/>
</dbReference>
<protein>
    <recommendedName>
        <fullName evidence="3">Serine/threonine-protein phosphatase 2A regulatory subunit B'' subunit gamma</fullName>
    </recommendedName>
</protein>
<dbReference type="InterPro" id="IPR031970">
    <property type="entry name" value="Anillin_N"/>
</dbReference>
<dbReference type="SUPFAM" id="SSF50729">
    <property type="entry name" value="PH domain-like"/>
    <property type="match status" value="1"/>
</dbReference>
<dbReference type="PANTHER" id="PTHR12085:SF3">
    <property type="entry name" value="SERINE_THREONINE-PROTEIN PHOSPHATASE 2A REGULATORY SUBUNIT B'' SUBUNIT GAMMA"/>
    <property type="match status" value="1"/>
</dbReference>
<feature type="compositionally biased region" description="Polar residues" evidence="11">
    <location>
        <begin position="1118"/>
        <end position="1128"/>
    </location>
</feature>
<feature type="compositionally biased region" description="Low complexity" evidence="11">
    <location>
        <begin position="801"/>
        <end position="814"/>
    </location>
</feature>
<keyword evidence="4" id="KW-0963">Cytoplasm</keyword>
<evidence type="ECO:0000259" key="12">
    <source>
        <dbReference type="PROSITE" id="PS50003"/>
    </source>
</evidence>
<feature type="compositionally biased region" description="Acidic residues" evidence="11">
    <location>
        <begin position="1061"/>
        <end position="1077"/>
    </location>
</feature>
<dbReference type="GO" id="GO:0046872">
    <property type="term" value="F:metal ion binding"/>
    <property type="evidence" value="ECO:0007669"/>
    <property type="project" value="UniProtKB-KW"/>
</dbReference>
<dbReference type="GeneID" id="112460512"/>
<evidence type="ECO:0000256" key="10">
    <source>
        <dbReference type="SAM" id="Coils"/>
    </source>
</evidence>
<evidence type="ECO:0000256" key="1">
    <source>
        <dbReference type="ARBA" id="ARBA00004123"/>
    </source>
</evidence>
<dbReference type="Pfam" id="PF16018">
    <property type="entry name" value="Anillin_N"/>
    <property type="match status" value="1"/>
</dbReference>
<dbReference type="InterPro" id="IPR018247">
    <property type="entry name" value="EF_Hand_1_Ca_BS"/>
</dbReference>
<evidence type="ECO:0000313" key="13">
    <source>
        <dbReference type="Proteomes" id="UP000504618"/>
    </source>
</evidence>
<evidence type="ECO:0000256" key="9">
    <source>
        <dbReference type="ARBA" id="ARBA00023242"/>
    </source>
</evidence>
<feature type="region of interest" description="Disordered" evidence="11">
    <location>
        <begin position="878"/>
        <end position="903"/>
    </location>
</feature>
<dbReference type="Pfam" id="PF00169">
    <property type="entry name" value="PH"/>
    <property type="match status" value="1"/>
</dbReference>
<feature type="region of interest" description="Disordered" evidence="11">
    <location>
        <begin position="20"/>
        <end position="43"/>
    </location>
</feature>
<dbReference type="CDD" id="cd21505">
    <property type="entry name" value="PPP2R3C"/>
    <property type="match status" value="1"/>
</dbReference>
<dbReference type="FunFam" id="1.10.238.10:FF:000091">
    <property type="entry name" value="Serine/threonine-protein phosphatase 2A regulatory subunit B'' subunit gamma"/>
    <property type="match status" value="1"/>
</dbReference>
<dbReference type="PROSITE" id="PS00018">
    <property type="entry name" value="EF_HAND_1"/>
    <property type="match status" value="1"/>
</dbReference>
<dbReference type="InterPro" id="IPR037840">
    <property type="entry name" value="PH_Anillin"/>
</dbReference>
<feature type="compositionally biased region" description="Polar residues" evidence="11">
    <location>
        <begin position="889"/>
        <end position="899"/>
    </location>
</feature>
<feature type="region of interest" description="Disordered" evidence="11">
    <location>
        <begin position="961"/>
        <end position="1128"/>
    </location>
</feature>
<dbReference type="InterPro" id="IPR001849">
    <property type="entry name" value="PH_domain"/>
</dbReference>
<dbReference type="GO" id="GO:0005819">
    <property type="term" value="C:spindle"/>
    <property type="evidence" value="ECO:0007669"/>
    <property type="project" value="TreeGrafter"/>
</dbReference>
<dbReference type="PROSITE" id="PS50003">
    <property type="entry name" value="PH_DOMAIN"/>
    <property type="match status" value="1"/>
</dbReference>
<dbReference type="InterPro" id="IPR011992">
    <property type="entry name" value="EF-hand-dom_pair"/>
</dbReference>
<dbReference type="GO" id="GO:0005737">
    <property type="term" value="C:cytoplasm"/>
    <property type="evidence" value="ECO:0007669"/>
    <property type="project" value="UniProtKB-SubCell"/>
</dbReference>
<dbReference type="InterPro" id="IPR039865">
    <property type="entry name" value="PPP2R3C"/>
</dbReference>
<feature type="region of interest" description="Disordered" evidence="11">
    <location>
        <begin position="557"/>
        <end position="590"/>
    </location>
</feature>
<dbReference type="Proteomes" id="UP000504618">
    <property type="component" value="Unplaced"/>
</dbReference>
<dbReference type="Gene3D" id="1.10.238.10">
    <property type="entry name" value="EF-hand"/>
    <property type="match status" value="1"/>
</dbReference>
<keyword evidence="7" id="KW-0106">Calcium</keyword>
<evidence type="ECO:0000256" key="7">
    <source>
        <dbReference type="ARBA" id="ARBA00022837"/>
    </source>
</evidence>
<keyword evidence="13" id="KW-1185">Reference proteome</keyword>
<dbReference type="GO" id="GO:0035303">
    <property type="term" value="P:regulation of dephosphorylation"/>
    <property type="evidence" value="ECO:0007669"/>
    <property type="project" value="InterPro"/>
</dbReference>
<proteinExistence type="predicted"/>
<feature type="compositionally biased region" description="Polar residues" evidence="11">
    <location>
        <begin position="777"/>
        <end position="800"/>
    </location>
</feature>
<dbReference type="GO" id="GO:0005634">
    <property type="term" value="C:nucleus"/>
    <property type="evidence" value="ECO:0007669"/>
    <property type="project" value="UniProtKB-SubCell"/>
</dbReference>
<accession>A0A6J1QGN6</accession>
<dbReference type="RefSeq" id="XP_024880983.1">
    <property type="nucleotide sequence ID" value="XM_025025215.1"/>
</dbReference>
<dbReference type="OrthoDB" id="10265007at2759"/>
<dbReference type="GO" id="GO:0005813">
    <property type="term" value="C:centrosome"/>
    <property type="evidence" value="ECO:0007669"/>
    <property type="project" value="TreeGrafter"/>
</dbReference>
<evidence type="ECO:0000313" key="14">
    <source>
        <dbReference type="RefSeq" id="XP_024880983.1"/>
    </source>
</evidence>
<dbReference type="Gene3D" id="1.10.238.220">
    <property type="match status" value="1"/>
</dbReference>
<feature type="coiled-coil region" evidence="10">
    <location>
        <begin position="1275"/>
        <end position="1338"/>
    </location>
</feature>
<dbReference type="PANTHER" id="PTHR12085">
    <property type="entry name" value="SERINE/THREONINE-PROTEIN PHOSPHATASE 2A REGULATORY SUBUNIT B'' SUBUNIT GAMMA"/>
    <property type="match status" value="1"/>
</dbReference>
<dbReference type="CDD" id="cd01263">
    <property type="entry name" value="PH_anillin"/>
    <property type="match status" value="1"/>
</dbReference>
<dbReference type="FunFam" id="1.10.238.220:FF:000002">
    <property type="entry name" value="Serine/threonine-protein phosphatase 2A regulatory subunit B'' subunit gamma"/>
    <property type="match status" value="1"/>
</dbReference>
<keyword evidence="6" id="KW-0677">Repeat</keyword>
<feature type="compositionally biased region" description="Pro residues" evidence="11">
    <location>
        <begin position="986"/>
        <end position="1007"/>
    </location>
</feature>
<feature type="compositionally biased region" description="Polar residues" evidence="11">
    <location>
        <begin position="816"/>
        <end position="825"/>
    </location>
</feature>
<comment type="subcellular location">
    <subcellularLocation>
        <location evidence="2">Cytoplasm</location>
    </subcellularLocation>
    <subcellularLocation>
        <location evidence="1">Nucleus</location>
    </subcellularLocation>
</comment>
<evidence type="ECO:0000256" key="6">
    <source>
        <dbReference type="ARBA" id="ARBA00022737"/>
    </source>
</evidence>
<dbReference type="Pfam" id="PF08174">
    <property type="entry name" value="Anillin"/>
    <property type="match status" value="1"/>
</dbReference>
<evidence type="ECO:0000256" key="2">
    <source>
        <dbReference type="ARBA" id="ARBA00004496"/>
    </source>
</evidence>
<dbReference type="SMART" id="SM00233">
    <property type="entry name" value="PH"/>
    <property type="match status" value="1"/>
</dbReference>
<sequence>MDVHENMELETLLRIRILAKKPDSEESSQQSCQENSEEDEKKEDEYFQKMYQQWKGVKAKDDSTYKVIPKFYFKLPKEDEILPQKLREETRALFLQRRSRQLLDNNELKALWILLDKHHSPPLSGDEQLINYEDFKKVGKLAGAKCSPYFTAVVFAKLQQGDPHGRISIMALFNYVMRKVWLHQTRIGLSLYDITGQGYLRESDLENYILELIPTLPQLEGLEKSFHSFYVCTAVRKFLFFLDPLRTGRVRIQDILACSFLDDLLELRDEDLPKDLQEANWFSAPSALKVYGQYLNLDRDHNGMLNKEELAGYGTGTLTGVFLERVFQECLTYEGEMDYKTYLDFVLALENRHEPQSLHYFFRILDINNRGYLDTFCLNYFFRAIQEQMTMHGQEPVSFEDVKDEIFDMVKPADPCKITLQDLLSCGQGDTMVSILIEFHGFWAYENREAMAADNGDESSHRPRSATTCSTCGNMSESWKSSGTPFADQPEIMEPFVQRLLERAKARREKLDEKLLNAGHNVKKSPLKNANALLEQATAAASKNLAKSPVKPVVVSALPAKSPRKSPVSKNVTSENNEQDNKENGKLETYNVRSKLQRLGKLYSDDSNLGLSSPIHRTEEKFTAEESNVDYKPVKRGARLDRLAALASTINNWEDDLSHPTLTNSKSKAENSKAEKIQAKFNEQVKNISEPQPSTSESKKWVTANNGRKSKDPSPIKQLKWDKTTLENLESNAVTSRLSPNKFTSSAHQQMERKRITPEKFDGSPRSKKTEGDATASPANSSRSNDSKISNTPENVKSANTTSSSRLPSRTLFSGSPKTVVQPSGSVLSKASMFEAKSTESKAKDPAQMSLAERMALFERNKGEALIPKAPLTMSIPPKKLREKDKQSNTDSSPMNNRNADVPGRTVLEQRAMFEQGNNRNKVEEMENRILQATHTERQRELGMLRSRFNANKEVARAAAESCVRTSESSEGGGKSSSPKNSPVCPVKPTPAPDHIAQPPPPPPLPHPEIISYHSKSSPVKRQVAGSPPKVQHLNATSDIKRIRVCPPKPGSLYPNLSEIETTESESVTDSESETEYTVDSTEPVTATLDEKTETETASEADYYIRHETDQETESDQESVQNSSFGRTSFGRSILQALDERSMFNKKRCIEPDPDSTTSDISVLDEMDQYLDECLDEELGDVREEGPTPPKVNKGGERLSMGGNTSKYRSPLKESSKLEDGGKRVIPLVRTVSAYRRQQSQLAKTNPVARYETESNSVSNAEKRVDEAILVENKVKKLLDEVGTQQKKIEEASKALNLCHSTVEFNGSSEHVGGEWALLVATHKRQAALNEVQRLKREGTLIPVKAGSPEAEGSGSLTISAITLPLKPEYSRNMDMNTYLHCVCLMYYLGEVVATQAATANPGDPADPATADACISFTSMLKLDNLHSDFKIRVEVYTFQTHPKYLPHEKKYHINHNVKAVNKTPKKKNQFVMPDIQSPAGPNVIRSPAFELSGTATLTLRDINYKQFTLFGVSSHSPLEGHLRMNILRKLSVSVEYRGFLTLYEDITNLGAWRRRWCWLKDAKLYCWVHPEDEHKKNPIGRIDLEDAVTKHVRFINGEKYARPYTFLIQISRPAQPGDTSNIITKTDGKQTRTDHFLLADSKEEGLQWMSKLNKTLNLIRAWGSSRSSI</sequence>
<feature type="compositionally biased region" description="Basic and acidic residues" evidence="11">
    <location>
        <begin position="709"/>
        <end position="725"/>
    </location>
</feature>
<feature type="region of interest" description="Disordered" evidence="11">
    <location>
        <begin position="655"/>
        <end position="674"/>
    </location>
</feature>
<organism evidence="13 14">
    <name type="scientific">Temnothorax curvispinosus</name>
    <dbReference type="NCBI Taxonomy" id="300111"/>
    <lineage>
        <taxon>Eukaryota</taxon>
        <taxon>Metazoa</taxon>
        <taxon>Ecdysozoa</taxon>
        <taxon>Arthropoda</taxon>
        <taxon>Hexapoda</taxon>
        <taxon>Insecta</taxon>
        <taxon>Pterygota</taxon>
        <taxon>Neoptera</taxon>
        <taxon>Endopterygota</taxon>
        <taxon>Hymenoptera</taxon>
        <taxon>Apocrita</taxon>
        <taxon>Aculeata</taxon>
        <taxon>Formicoidea</taxon>
        <taxon>Formicidae</taxon>
        <taxon>Myrmicinae</taxon>
        <taxon>Temnothorax</taxon>
    </lineage>
</organism>
<evidence type="ECO:0000256" key="3">
    <source>
        <dbReference type="ARBA" id="ARBA00022320"/>
    </source>
</evidence>
<gene>
    <name evidence="14" type="primary">LOC112460512</name>
</gene>
<feature type="domain" description="PH" evidence="12">
    <location>
        <begin position="1534"/>
        <end position="1658"/>
    </location>
</feature>
<reference evidence="14" key="1">
    <citation type="submission" date="2025-08" db="UniProtKB">
        <authorList>
            <consortium name="RefSeq"/>
        </authorList>
    </citation>
    <scope>IDENTIFICATION</scope>
    <source>
        <tissue evidence="14">Whole body</tissue>
    </source>
</reference>
<feature type="compositionally biased region" description="Basic and acidic residues" evidence="11">
    <location>
        <begin position="750"/>
        <end position="772"/>
    </location>
</feature>
<dbReference type="SUPFAM" id="SSF47473">
    <property type="entry name" value="EF-hand"/>
    <property type="match status" value="1"/>
</dbReference>
<dbReference type="FunFam" id="2.30.29.30:FF:000111">
    <property type="entry name" value="anillin isoform X1"/>
    <property type="match status" value="1"/>
</dbReference>
<keyword evidence="8 10" id="KW-0175">Coiled coil</keyword>
<dbReference type="GO" id="GO:0000226">
    <property type="term" value="P:microtubule cytoskeleton organization"/>
    <property type="evidence" value="ECO:0007669"/>
    <property type="project" value="TreeGrafter"/>
</dbReference>
<feature type="region of interest" description="Disordered" evidence="11">
    <location>
        <begin position="686"/>
        <end position="825"/>
    </location>
</feature>
<evidence type="ECO:0000256" key="11">
    <source>
        <dbReference type="SAM" id="MobiDB-lite"/>
    </source>
</evidence>
<dbReference type="Gene3D" id="2.30.29.30">
    <property type="entry name" value="Pleckstrin-homology domain (PH domain)/Phosphotyrosine-binding domain (PTB)"/>
    <property type="match status" value="1"/>
</dbReference>
<name>A0A6J1QGN6_9HYME</name>
<evidence type="ECO:0000256" key="5">
    <source>
        <dbReference type="ARBA" id="ARBA00022723"/>
    </source>
</evidence>
<feature type="region of interest" description="Disordered" evidence="11">
    <location>
        <begin position="454"/>
        <end position="473"/>
    </location>
</feature>
<dbReference type="InterPro" id="IPR012966">
    <property type="entry name" value="AHD"/>
</dbReference>
<dbReference type="GO" id="GO:0030865">
    <property type="term" value="P:cortical cytoskeleton organization"/>
    <property type="evidence" value="ECO:0007669"/>
    <property type="project" value="TreeGrafter"/>
</dbReference>
<feature type="region of interest" description="Disordered" evidence="11">
    <location>
        <begin position="1181"/>
        <end position="1219"/>
    </location>
</feature>